<dbReference type="GO" id="GO:0003678">
    <property type="term" value="F:DNA helicase activity"/>
    <property type="evidence" value="ECO:0007669"/>
    <property type="project" value="UniProtKB-EC"/>
</dbReference>
<reference evidence="20 21" key="1">
    <citation type="submission" date="2023-09" db="EMBL/GenBank/DDBJ databases">
        <authorList>
            <person name="Rey-Velasco X."/>
        </authorList>
    </citation>
    <scope>NUCLEOTIDE SEQUENCE [LARGE SCALE GENOMIC DNA]</scope>
    <source>
        <strain evidence="20 21">P117</strain>
    </source>
</reference>
<gene>
    <name evidence="20" type="primary">recQ</name>
    <name evidence="20" type="ORF">RM552_12585</name>
</gene>
<protein>
    <recommendedName>
        <fullName evidence="16">DNA helicase RecQ</fullName>
        <ecNumber evidence="16">5.6.2.4</ecNumber>
    </recommendedName>
</protein>
<proteinExistence type="inferred from homology"/>
<feature type="domain" description="HRDC" evidence="17">
    <location>
        <begin position="520"/>
        <end position="597"/>
    </location>
</feature>
<evidence type="ECO:0000256" key="3">
    <source>
        <dbReference type="ARBA" id="ARBA00005446"/>
    </source>
</evidence>
<keyword evidence="11" id="KW-0238">DNA-binding</keyword>
<dbReference type="SMART" id="SM00341">
    <property type="entry name" value="HRDC"/>
    <property type="match status" value="1"/>
</dbReference>
<evidence type="ECO:0000313" key="21">
    <source>
        <dbReference type="Proteomes" id="UP001253545"/>
    </source>
</evidence>
<dbReference type="PROSITE" id="PS51194">
    <property type="entry name" value="HELICASE_CTER"/>
    <property type="match status" value="1"/>
</dbReference>
<evidence type="ECO:0000256" key="8">
    <source>
        <dbReference type="ARBA" id="ARBA00022806"/>
    </source>
</evidence>
<dbReference type="InterPro" id="IPR006293">
    <property type="entry name" value="DNA_helicase_ATP-dep_RecQ_bac"/>
</dbReference>
<dbReference type="SMART" id="SM00490">
    <property type="entry name" value="HELICc"/>
    <property type="match status" value="1"/>
</dbReference>
<dbReference type="EMBL" id="JAVRHX010000003">
    <property type="protein sequence ID" value="MDT0595687.1"/>
    <property type="molecule type" value="Genomic_DNA"/>
</dbReference>
<dbReference type="Pfam" id="PF00271">
    <property type="entry name" value="Helicase_C"/>
    <property type="match status" value="1"/>
</dbReference>
<dbReference type="PROSITE" id="PS51192">
    <property type="entry name" value="HELICASE_ATP_BIND_1"/>
    <property type="match status" value="1"/>
</dbReference>
<dbReference type="Proteomes" id="UP001253545">
    <property type="component" value="Unassembled WGS sequence"/>
</dbReference>
<evidence type="ECO:0000259" key="17">
    <source>
        <dbReference type="PROSITE" id="PS50967"/>
    </source>
</evidence>
<dbReference type="Gene3D" id="1.10.10.10">
    <property type="entry name" value="Winged helix-like DNA-binding domain superfamily/Winged helix DNA-binding domain"/>
    <property type="match status" value="1"/>
</dbReference>
<dbReference type="PANTHER" id="PTHR13710">
    <property type="entry name" value="DNA HELICASE RECQ FAMILY MEMBER"/>
    <property type="match status" value="1"/>
</dbReference>
<evidence type="ECO:0000256" key="12">
    <source>
        <dbReference type="ARBA" id="ARBA00023172"/>
    </source>
</evidence>
<keyword evidence="10" id="KW-0067">ATP-binding</keyword>
<dbReference type="InterPro" id="IPR032284">
    <property type="entry name" value="RecQ_Zn-bd"/>
</dbReference>
<comment type="cofactor">
    <cofactor evidence="2">
        <name>Zn(2+)</name>
        <dbReference type="ChEBI" id="CHEBI:29105"/>
    </cofactor>
</comment>
<comment type="caution">
    <text evidence="20">The sequence shown here is derived from an EMBL/GenBank/DDBJ whole genome shotgun (WGS) entry which is preliminary data.</text>
</comment>
<evidence type="ECO:0000256" key="9">
    <source>
        <dbReference type="ARBA" id="ARBA00022833"/>
    </source>
</evidence>
<evidence type="ECO:0000256" key="13">
    <source>
        <dbReference type="ARBA" id="ARBA00023204"/>
    </source>
</evidence>
<dbReference type="Pfam" id="PF09382">
    <property type="entry name" value="RQC"/>
    <property type="match status" value="1"/>
</dbReference>
<dbReference type="InterPro" id="IPR018982">
    <property type="entry name" value="RQC_domain"/>
</dbReference>
<dbReference type="PANTHER" id="PTHR13710:SF105">
    <property type="entry name" value="ATP-DEPENDENT DNA HELICASE Q1"/>
    <property type="match status" value="1"/>
</dbReference>
<dbReference type="Pfam" id="PF16124">
    <property type="entry name" value="RecQ_Zn_bind"/>
    <property type="match status" value="1"/>
</dbReference>
<evidence type="ECO:0000256" key="15">
    <source>
        <dbReference type="ARBA" id="ARBA00034617"/>
    </source>
</evidence>
<keyword evidence="13" id="KW-0234">DNA repair</keyword>
<dbReference type="SUPFAM" id="SSF47819">
    <property type="entry name" value="HRDC-like"/>
    <property type="match status" value="1"/>
</dbReference>
<evidence type="ECO:0000256" key="16">
    <source>
        <dbReference type="NCBIfam" id="TIGR01389"/>
    </source>
</evidence>
<evidence type="ECO:0000256" key="5">
    <source>
        <dbReference type="ARBA" id="ARBA00022741"/>
    </source>
</evidence>
<evidence type="ECO:0000256" key="14">
    <source>
        <dbReference type="ARBA" id="ARBA00023235"/>
    </source>
</evidence>
<dbReference type="InterPro" id="IPR002121">
    <property type="entry name" value="HRDC_dom"/>
</dbReference>
<keyword evidence="7 20" id="KW-0378">Hydrolase</keyword>
<evidence type="ECO:0000256" key="7">
    <source>
        <dbReference type="ARBA" id="ARBA00022801"/>
    </source>
</evidence>
<dbReference type="SMART" id="SM00487">
    <property type="entry name" value="DEXDc"/>
    <property type="match status" value="1"/>
</dbReference>
<dbReference type="CDD" id="cd18794">
    <property type="entry name" value="SF2_C_RecQ"/>
    <property type="match status" value="1"/>
</dbReference>
<dbReference type="InterPro" id="IPR036390">
    <property type="entry name" value="WH_DNA-bd_sf"/>
</dbReference>
<comment type="cofactor">
    <cofactor evidence="1">
        <name>Mg(2+)</name>
        <dbReference type="ChEBI" id="CHEBI:18420"/>
    </cofactor>
</comment>
<evidence type="ECO:0000256" key="11">
    <source>
        <dbReference type="ARBA" id="ARBA00023125"/>
    </source>
</evidence>
<evidence type="ECO:0000313" key="20">
    <source>
        <dbReference type="EMBL" id="MDT0595687.1"/>
    </source>
</evidence>
<organism evidence="20 21">
    <name type="scientific">Glaciecola petra</name>
    <dbReference type="NCBI Taxonomy" id="3075602"/>
    <lineage>
        <taxon>Bacteria</taxon>
        <taxon>Pseudomonadati</taxon>
        <taxon>Pseudomonadota</taxon>
        <taxon>Gammaproteobacteria</taxon>
        <taxon>Alteromonadales</taxon>
        <taxon>Alteromonadaceae</taxon>
        <taxon>Glaciecola</taxon>
    </lineage>
</organism>
<evidence type="ECO:0000256" key="4">
    <source>
        <dbReference type="ARBA" id="ARBA00022723"/>
    </source>
</evidence>
<feature type="domain" description="Helicase ATP-binding" evidence="18">
    <location>
        <begin position="26"/>
        <end position="194"/>
    </location>
</feature>
<dbReference type="InterPro" id="IPR027417">
    <property type="entry name" value="P-loop_NTPase"/>
</dbReference>
<dbReference type="CDD" id="cd17920">
    <property type="entry name" value="DEXHc_RecQ"/>
    <property type="match status" value="1"/>
</dbReference>
<feature type="domain" description="Helicase C-terminal" evidence="19">
    <location>
        <begin position="215"/>
        <end position="363"/>
    </location>
</feature>
<dbReference type="InterPro" id="IPR036388">
    <property type="entry name" value="WH-like_DNA-bd_sf"/>
</dbReference>
<keyword evidence="9" id="KW-0862">Zinc</keyword>
<accession>A0ABU2ZW88</accession>
<dbReference type="NCBIfam" id="TIGR00614">
    <property type="entry name" value="recQ_fam"/>
    <property type="match status" value="1"/>
</dbReference>
<dbReference type="InterPro" id="IPR010997">
    <property type="entry name" value="HRDC-like_sf"/>
</dbReference>
<dbReference type="InterPro" id="IPR044876">
    <property type="entry name" value="HRDC_dom_sf"/>
</dbReference>
<keyword evidence="12" id="KW-0233">DNA recombination</keyword>
<dbReference type="InterPro" id="IPR001650">
    <property type="entry name" value="Helicase_C-like"/>
</dbReference>
<comment type="similarity">
    <text evidence="3">Belongs to the helicase family. RecQ subfamily.</text>
</comment>
<evidence type="ECO:0000256" key="6">
    <source>
        <dbReference type="ARBA" id="ARBA00022763"/>
    </source>
</evidence>
<evidence type="ECO:0000256" key="1">
    <source>
        <dbReference type="ARBA" id="ARBA00001946"/>
    </source>
</evidence>
<dbReference type="InterPro" id="IPR014001">
    <property type="entry name" value="Helicase_ATP-bd"/>
</dbReference>
<evidence type="ECO:0000259" key="18">
    <source>
        <dbReference type="PROSITE" id="PS51192"/>
    </source>
</evidence>
<comment type="catalytic activity">
    <reaction evidence="15">
        <text>Couples ATP hydrolysis with the unwinding of duplex DNA by translocating in the 3'-5' direction.</text>
        <dbReference type="EC" id="5.6.2.4"/>
    </reaction>
</comment>
<evidence type="ECO:0000259" key="19">
    <source>
        <dbReference type="PROSITE" id="PS51194"/>
    </source>
</evidence>
<dbReference type="Gene3D" id="1.10.150.80">
    <property type="entry name" value="HRDC domain"/>
    <property type="match status" value="1"/>
</dbReference>
<keyword evidence="8 20" id="KW-0347">Helicase</keyword>
<dbReference type="PROSITE" id="PS50967">
    <property type="entry name" value="HRDC"/>
    <property type="match status" value="1"/>
</dbReference>
<keyword evidence="5" id="KW-0547">Nucleotide-binding</keyword>
<dbReference type="SMART" id="SM00956">
    <property type="entry name" value="RQC"/>
    <property type="match status" value="1"/>
</dbReference>
<keyword evidence="6" id="KW-0227">DNA damage</keyword>
<keyword evidence="21" id="KW-1185">Reference proteome</keyword>
<dbReference type="InterPro" id="IPR011545">
    <property type="entry name" value="DEAD/DEAH_box_helicase_dom"/>
</dbReference>
<sequence length="597" mass="66810">MSESCARVLKQTFGYTSFREGQLEAIEALFNGNDCLVLMPTGGGKSLCFQVPAIVFNGLTLVVSPLISLMQDQVQQLRLQGVKAAYLNSSLAAEDAAQVNQDLQNNDLDILYVAPERLLQSYFLNSIKHLNIALIAIDEAHCVSQWGHDFRKEYRRLGELKQSFPTTPFIALTATADDATQADIAHQLNLKTPFVFRGGFDRPNIRYNQLAKYKGSDQVVEFIKQQRGNSGIVYCNSRAKVDELSQKLSKSGISNGAYHAGKDTTERARVQNLFLNDDMQVVVATVAFGMGINKSNVRFVVHHDVPRSVEAFYQETGRAGRDGMPAEALLLYDERDAAKIKKWIADGSTPDRFEIEMHKFEAMQSFSEAQTCRRQILLNYFGDSRLEPCGNCDICQFPPKMFDGTIVAQKVLSCIYRLRGETSAQHVIDVLRGKNVRKIFDLKHNELSTYGIGKDESDQYWHNVIQQLIHKGLIRIDMTLSGILRLNESARSALRGECKVSLAVPKFKVSSAKKNKYEPSNIDTKLFAKLKYLRKQLADESGMPAFTIFSDATLAEMTAKLPSNKTDFLDITGVGEVKLEKYGQAFIGLIEDYLAAQ</sequence>
<dbReference type="NCBIfam" id="TIGR01389">
    <property type="entry name" value="recQ"/>
    <property type="match status" value="1"/>
</dbReference>
<dbReference type="Pfam" id="PF00570">
    <property type="entry name" value="HRDC"/>
    <property type="match status" value="1"/>
</dbReference>
<name>A0ABU2ZW88_9ALTE</name>
<keyword evidence="4" id="KW-0479">Metal-binding</keyword>
<dbReference type="Gene3D" id="3.40.50.300">
    <property type="entry name" value="P-loop containing nucleotide triphosphate hydrolases"/>
    <property type="match status" value="2"/>
</dbReference>
<dbReference type="RefSeq" id="WP_311369284.1">
    <property type="nucleotide sequence ID" value="NZ_JAVRHX010000003.1"/>
</dbReference>
<dbReference type="SUPFAM" id="SSF46785">
    <property type="entry name" value="Winged helix' DNA-binding domain"/>
    <property type="match status" value="1"/>
</dbReference>
<evidence type="ECO:0000256" key="2">
    <source>
        <dbReference type="ARBA" id="ARBA00001947"/>
    </source>
</evidence>
<dbReference type="SUPFAM" id="SSF52540">
    <property type="entry name" value="P-loop containing nucleoside triphosphate hydrolases"/>
    <property type="match status" value="1"/>
</dbReference>
<evidence type="ECO:0000256" key="10">
    <source>
        <dbReference type="ARBA" id="ARBA00022840"/>
    </source>
</evidence>
<keyword evidence="14" id="KW-0413">Isomerase</keyword>
<dbReference type="Pfam" id="PF00270">
    <property type="entry name" value="DEAD"/>
    <property type="match status" value="1"/>
</dbReference>
<dbReference type="InterPro" id="IPR004589">
    <property type="entry name" value="DNA_helicase_ATP-dep_RecQ"/>
</dbReference>
<dbReference type="GO" id="GO:0016787">
    <property type="term" value="F:hydrolase activity"/>
    <property type="evidence" value="ECO:0007669"/>
    <property type="project" value="UniProtKB-KW"/>
</dbReference>
<dbReference type="EC" id="5.6.2.4" evidence="16"/>